<dbReference type="NCBIfam" id="NF045482">
    <property type="entry name" value="Endoglyc_H"/>
    <property type="match status" value="1"/>
</dbReference>
<feature type="domain" description="GH18" evidence="5">
    <location>
        <begin position="13"/>
        <end position="288"/>
    </location>
</feature>
<dbReference type="SUPFAM" id="SSF51445">
    <property type="entry name" value="(Trans)glycosidases"/>
    <property type="match status" value="1"/>
</dbReference>
<reference evidence="6 7" key="1">
    <citation type="submission" date="2021-02" db="EMBL/GenBank/DDBJ databases">
        <title>Streptomyces spirodelae sp. nov., isolated from duckweed.</title>
        <authorList>
            <person name="Saimee Y."/>
            <person name="Duangmal K."/>
        </authorList>
    </citation>
    <scope>NUCLEOTIDE SEQUENCE [LARGE SCALE GENOMIC DNA]</scope>
    <source>
        <strain evidence="6 7">DSM 42105</strain>
    </source>
</reference>
<proteinExistence type="inferred from homology"/>
<dbReference type="Proteomes" id="UP000721954">
    <property type="component" value="Unassembled WGS sequence"/>
</dbReference>
<accession>A0ABS3Y3V4</accession>
<keyword evidence="7" id="KW-1185">Reference proteome</keyword>
<dbReference type="InterPro" id="IPR001223">
    <property type="entry name" value="Glyco_hydro18_cat"/>
</dbReference>
<evidence type="ECO:0000313" key="7">
    <source>
        <dbReference type="Proteomes" id="UP000721954"/>
    </source>
</evidence>
<dbReference type="PROSITE" id="PS51910">
    <property type="entry name" value="GH18_2"/>
    <property type="match status" value="1"/>
</dbReference>
<sequence>MDTPVAAATKTGPLTNAYVEVNNHSITNVGKYVLTSSGANVFDICIVFAANINYDEQEKHAYLHFNTKVQETLDNAETTIKPLQAKGIKVLLSVLGNHQQVGIANFPDRQAATAFAAQLANAVTTYGLDGIDFDDEYADYPASGPGKPNAWSFPYLVKALREALPNKTVSLYFIGEAAKTLSYDGIVVGELLDYAWNPWYGSWEVPQVPGMSKAQLAPAAIDIQATSESTATSLAERTMTEGYGVYNTYNLPDNDVSNYLSSFTKPLYGSDARHTGGSEETPPPPTAS</sequence>
<dbReference type="GeneID" id="96262704"/>
<dbReference type="RefSeq" id="WP_209213883.1">
    <property type="nucleotide sequence ID" value="NZ_JAFFZM010000022.1"/>
</dbReference>
<protein>
    <submittedName>
        <fullName evidence="6">Chitinase</fullName>
    </submittedName>
</protein>
<dbReference type="InterPro" id="IPR054861">
    <property type="entry name" value="Endoglyc_H"/>
</dbReference>
<evidence type="ECO:0000256" key="1">
    <source>
        <dbReference type="ARBA" id="ARBA00022801"/>
    </source>
</evidence>
<comment type="similarity">
    <text evidence="4">Belongs to the glycosyl hydrolase 18 family.</text>
</comment>
<evidence type="ECO:0000259" key="5">
    <source>
        <dbReference type="PROSITE" id="PS51910"/>
    </source>
</evidence>
<dbReference type="InterPro" id="IPR017853">
    <property type="entry name" value="GH"/>
</dbReference>
<name>A0ABS3Y3V4_9ACTN</name>
<dbReference type="EMBL" id="JAFFZM010000022">
    <property type="protein sequence ID" value="MBO8202337.1"/>
    <property type="molecule type" value="Genomic_DNA"/>
</dbReference>
<evidence type="ECO:0000256" key="4">
    <source>
        <dbReference type="RuleBase" id="RU004453"/>
    </source>
</evidence>
<organism evidence="6 7">
    <name type="scientific">Streptomyces smyrnaeus</name>
    <dbReference type="NCBI Taxonomy" id="1387713"/>
    <lineage>
        <taxon>Bacteria</taxon>
        <taxon>Bacillati</taxon>
        <taxon>Actinomycetota</taxon>
        <taxon>Actinomycetes</taxon>
        <taxon>Kitasatosporales</taxon>
        <taxon>Streptomycetaceae</taxon>
        <taxon>Streptomyces</taxon>
    </lineage>
</organism>
<dbReference type="Pfam" id="PF00704">
    <property type="entry name" value="Glyco_hydro_18"/>
    <property type="match status" value="1"/>
</dbReference>
<evidence type="ECO:0000256" key="2">
    <source>
        <dbReference type="ARBA" id="ARBA00023295"/>
    </source>
</evidence>
<evidence type="ECO:0000313" key="6">
    <source>
        <dbReference type="EMBL" id="MBO8202337.1"/>
    </source>
</evidence>
<dbReference type="PROSITE" id="PS01095">
    <property type="entry name" value="GH18_1"/>
    <property type="match status" value="1"/>
</dbReference>
<gene>
    <name evidence="6" type="ORF">JW613_29225</name>
</gene>
<dbReference type="InterPro" id="IPR001579">
    <property type="entry name" value="Glyco_hydro_18_chit_AS"/>
</dbReference>
<keyword evidence="1 3" id="KW-0378">Hydrolase</keyword>
<keyword evidence="2 3" id="KW-0326">Glycosidase</keyword>
<dbReference type="Gene3D" id="3.20.20.80">
    <property type="entry name" value="Glycosidases"/>
    <property type="match status" value="1"/>
</dbReference>
<evidence type="ECO:0000256" key="3">
    <source>
        <dbReference type="RuleBase" id="RU000489"/>
    </source>
</evidence>
<comment type="caution">
    <text evidence="6">The sequence shown here is derived from an EMBL/GenBank/DDBJ whole genome shotgun (WGS) entry which is preliminary data.</text>
</comment>